<keyword evidence="2" id="KW-1185">Reference proteome</keyword>
<dbReference type="AlphaFoldDB" id="A0A4Y2F143"/>
<sequence length="93" mass="10429">MRTHDEGKLTSTVVQEVWSNSIGLAYYHSTVNEDSDEGKCLTSTVVQREVGLILGLDISTVHEEDSLRRKSCIYCFQRGWSNSIGLDSIPVHE</sequence>
<protein>
    <submittedName>
        <fullName evidence="1">Uncharacterized protein</fullName>
    </submittedName>
</protein>
<reference evidence="1 2" key="1">
    <citation type="journal article" date="2019" name="Sci. Rep.">
        <title>Orb-weaving spider Araneus ventricosus genome elucidates the spidroin gene catalogue.</title>
        <authorList>
            <person name="Kono N."/>
            <person name="Nakamura H."/>
            <person name="Ohtoshi R."/>
            <person name="Moran D.A.P."/>
            <person name="Shinohara A."/>
            <person name="Yoshida Y."/>
            <person name="Fujiwara M."/>
            <person name="Mori M."/>
            <person name="Tomita M."/>
            <person name="Arakawa K."/>
        </authorList>
    </citation>
    <scope>NUCLEOTIDE SEQUENCE [LARGE SCALE GENOMIC DNA]</scope>
</reference>
<dbReference type="EMBL" id="BGPR01000761">
    <property type="protein sequence ID" value="GBM34487.1"/>
    <property type="molecule type" value="Genomic_DNA"/>
</dbReference>
<name>A0A4Y2F143_ARAVE</name>
<accession>A0A4Y2F143</accession>
<evidence type="ECO:0000313" key="2">
    <source>
        <dbReference type="Proteomes" id="UP000499080"/>
    </source>
</evidence>
<dbReference type="Proteomes" id="UP000499080">
    <property type="component" value="Unassembled WGS sequence"/>
</dbReference>
<evidence type="ECO:0000313" key="1">
    <source>
        <dbReference type="EMBL" id="GBM34487.1"/>
    </source>
</evidence>
<proteinExistence type="predicted"/>
<organism evidence="1 2">
    <name type="scientific">Araneus ventricosus</name>
    <name type="common">Orbweaver spider</name>
    <name type="synonym">Epeira ventricosa</name>
    <dbReference type="NCBI Taxonomy" id="182803"/>
    <lineage>
        <taxon>Eukaryota</taxon>
        <taxon>Metazoa</taxon>
        <taxon>Ecdysozoa</taxon>
        <taxon>Arthropoda</taxon>
        <taxon>Chelicerata</taxon>
        <taxon>Arachnida</taxon>
        <taxon>Araneae</taxon>
        <taxon>Araneomorphae</taxon>
        <taxon>Entelegynae</taxon>
        <taxon>Araneoidea</taxon>
        <taxon>Araneidae</taxon>
        <taxon>Araneus</taxon>
    </lineage>
</organism>
<gene>
    <name evidence="1" type="ORF">AVEN_106722_1</name>
</gene>
<comment type="caution">
    <text evidence="1">The sequence shown here is derived from an EMBL/GenBank/DDBJ whole genome shotgun (WGS) entry which is preliminary data.</text>
</comment>